<dbReference type="AlphaFoldDB" id="A0AAV9D6L6"/>
<gene>
    <name evidence="1" type="ORF">QJS10_CPB15g01219</name>
</gene>
<protein>
    <submittedName>
        <fullName evidence="1">Uncharacterized protein</fullName>
    </submittedName>
</protein>
<evidence type="ECO:0000313" key="2">
    <source>
        <dbReference type="Proteomes" id="UP001180020"/>
    </source>
</evidence>
<proteinExistence type="predicted"/>
<organism evidence="1 2">
    <name type="scientific">Acorus calamus</name>
    <name type="common">Sweet flag</name>
    <dbReference type="NCBI Taxonomy" id="4465"/>
    <lineage>
        <taxon>Eukaryota</taxon>
        <taxon>Viridiplantae</taxon>
        <taxon>Streptophyta</taxon>
        <taxon>Embryophyta</taxon>
        <taxon>Tracheophyta</taxon>
        <taxon>Spermatophyta</taxon>
        <taxon>Magnoliopsida</taxon>
        <taxon>Liliopsida</taxon>
        <taxon>Acoraceae</taxon>
        <taxon>Acorus</taxon>
    </lineage>
</organism>
<dbReference type="Proteomes" id="UP001180020">
    <property type="component" value="Unassembled WGS sequence"/>
</dbReference>
<reference evidence="1" key="2">
    <citation type="submission" date="2023-06" db="EMBL/GenBank/DDBJ databases">
        <authorList>
            <person name="Ma L."/>
            <person name="Liu K.-W."/>
            <person name="Li Z."/>
            <person name="Hsiao Y.-Y."/>
            <person name="Qi Y."/>
            <person name="Fu T."/>
            <person name="Tang G."/>
            <person name="Zhang D."/>
            <person name="Sun W.-H."/>
            <person name="Liu D.-K."/>
            <person name="Li Y."/>
            <person name="Chen G.-Z."/>
            <person name="Liu X.-D."/>
            <person name="Liao X.-Y."/>
            <person name="Jiang Y.-T."/>
            <person name="Yu X."/>
            <person name="Hao Y."/>
            <person name="Huang J."/>
            <person name="Zhao X.-W."/>
            <person name="Ke S."/>
            <person name="Chen Y.-Y."/>
            <person name="Wu W.-L."/>
            <person name="Hsu J.-L."/>
            <person name="Lin Y.-F."/>
            <person name="Huang M.-D."/>
            <person name="Li C.-Y."/>
            <person name="Huang L."/>
            <person name="Wang Z.-W."/>
            <person name="Zhao X."/>
            <person name="Zhong W.-Y."/>
            <person name="Peng D.-H."/>
            <person name="Ahmad S."/>
            <person name="Lan S."/>
            <person name="Zhang J.-S."/>
            <person name="Tsai W.-C."/>
            <person name="Van De Peer Y."/>
            <person name="Liu Z.-J."/>
        </authorList>
    </citation>
    <scope>NUCLEOTIDE SEQUENCE</scope>
    <source>
        <strain evidence="1">CP</strain>
        <tissue evidence="1">Leaves</tissue>
    </source>
</reference>
<comment type="caution">
    <text evidence="1">The sequence shown here is derived from an EMBL/GenBank/DDBJ whole genome shotgun (WGS) entry which is preliminary data.</text>
</comment>
<name>A0AAV9D6L6_ACOCL</name>
<accession>A0AAV9D6L6</accession>
<sequence>MDLSKLTLEIFSCLEQQWLLNCDVPSPCPRRLVSSPSVAAFVPPHRWRSPIRLEMP</sequence>
<reference evidence="1" key="1">
    <citation type="journal article" date="2023" name="Nat. Commun.">
        <title>Diploid and tetraploid genomes of Acorus and the evolution of monocots.</title>
        <authorList>
            <person name="Ma L."/>
            <person name="Liu K.W."/>
            <person name="Li Z."/>
            <person name="Hsiao Y.Y."/>
            <person name="Qi Y."/>
            <person name="Fu T."/>
            <person name="Tang G.D."/>
            <person name="Zhang D."/>
            <person name="Sun W.H."/>
            <person name="Liu D.K."/>
            <person name="Li Y."/>
            <person name="Chen G.Z."/>
            <person name="Liu X.D."/>
            <person name="Liao X.Y."/>
            <person name="Jiang Y.T."/>
            <person name="Yu X."/>
            <person name="Hao Y."/>
            <person name="Huang J."/>
            <person name="Zhao X.W."/>
            <person name="Ke S."/>
            <person name="Chen Y.Y."/>
            <person name="Wu W.L."/>
            <person name="Hsu J.L."/>
            <person name="Lin Y.F."/>
            <person name="Huang M.D."/>
            <person name="Li C.Y."/>
            <person name="Huang L."/>
            <person name="Wang Z.W."/>
            <person name="Zhao X."/>
            <person name="Zhong W.Y."/>
            <person name="Peng D.H."/>
            <person name="Ahmad S."/>
            <person name="Lan S."/>
            <person name="Zhang J.S."/>
            <person name="Tsai W.C."/>
            <person name="Van de Peer Y."/>
            <person name="Liu Z.J."/>
        </authorList>
    </citation>
    <scope>NUCLEOTIDE SEQUENCE</scope>
    <source>
        <strain evidence="1">CP</strain>
    </source>
</reference>
<keyword evidence="2" id="KW-1185">Reference proteome</keyword>
<evidence type="ECO:0000313" key="1">
    <source>
        <dbReference type="EMBL" id="KAK1296862.1"/>
    </source>
</evidence>
<dbReference type="EMBL" id="JAUJYO010000015">
    <property type="protein sequence ID" value="KAK1296862.1"/>
    <property type="molecule type" value="Genomic_DNA"/>
</dbReference>